<dbReference type="InterPro" id="IPR000639">
    <property type="entry name" value="Epox_hydrolase-like"/>
</dbReference>
<dbReference type="SUPFAM" id="SSF53474">
    <property type="entry name" value="alpha/beta-Hydrolases"/>
    <property type="match status" value="1"/>
</dbReference>
<dbReference type="Proteomes" id="UP000325902">
    <property type="component" value="Unassembled WGS sequence"/>
</dbReference>
<keyword evidence="5" id="KW-1185">Reference proteome</keyword>
<dbReference type="InterPro" id="IPR000073">
    <property type="entry name" value="AB_hydrolase_1"/>
</dbReference>
<evidence type="ECO:0000259" key="3">
    <source>
        <dbReference type="Pfam" id="PF00561"/>
    </source>
</evidence>
<dbReference type="PRINTS" id="PR00412">
    <property type="entry name" value="EPOXHYDRLASE"/>
</dbReference>
<sequence>MDKFAKKTFTTSRSLTYTYYDSARPTDDPNKPVFFLLHGFPDNAHLWKEVIPHLLPLPNRIIVPDQLGYGSTSRPTDAALFNSKDLTADYVELLRAEHVTSNVVVVGHDWGSFTAQRVWLWAPELVVGVALLNVAYIPPSETPFDLAAANAFFEQATGLPRYAYWELFTAEDGAEVCDKHLESLWHVAHGNRPNWMRDMFCVRGAMREFLLADRTDVELHEYAKPGNGWREEWLQSVREGGGLASALCCYKALAHNHHYEVEKELPKERIPVTVPTFFLGCDRDDVCLSALIEKNRADGHVGPDLTVKNIDSAHWCPMEKPDEVGKALYEWLSSKF</sequence>
<comment type="caution">
    <text evidence="4">The sequence shown here is derived from an EMBL/GenBank/DDBJ whole genome shotgun (WGS) entry which is preliminary data.</text>
</comment>
<dbReference type="Gene3D" id="3.40.50.1820">
    <property type="entry name" value="alpha/beta hydrolase"/>
    <property type="match status" value="1"/>
</dbReference>
<keyword evidence="1 4" id="KW-0378">Hydrolase</keyword>
<dbReference type="InterPro" id="IPR029058">
    <property type="entry name" value="AB_hydrolase_fold"/>
</dbReference>
<evidence type="ECO:0000256" key="2">
    <source>
        <dbReference type="ARBA" id="ARBA00038334"/>
    </source>
</evidence>
<proteinExistence type="inferred from homology"/>
<dbReference type="AlphaFoldDB" id="A0A5N5D2G3"/>
<dbReference type="GO" id="GO:0016787">
    <property type="term" value="F:hydrolase activity"/>
    <property type="evidence" value="ECO:0007669"/>
    <property type="project" value="UniProtKB-KW"/>
</dbReference>
<protein>
    <submittedName>
        <fullName evidence="4">Epoxide hydrolase A</fullName>
    </submittedName>
</protein>
<dbReference type="OrthoDB" id="284184at2759"/>
<feature type="domain" description="AB hydrolase-1" evidence="3">
    <location>
        <begin position="32"/>
        <end position="165"/>
    </location>
</feature>
<evidence type="ECO:0000256" key="1">
    <source>
        <dbReference type="ARBA" id="ARBA00022801"/>
    </source>
</evidence>
<comment type="similarity">
    <text evidence="2">Belongs to the AB hydrolase superfamily. Epoxide hydrolase family.</text>
</comment>
<reference evidence="4 5" key="1">
    <citation type="journal article" date="2019" name="Sci. Rep.">
        <title>A multi-omics analysis of the grapevine pathogen Lasiodiplodia theobromae reveals that temperature affects the expression of virulence- and pathogenicity-related genes.</title>
        <authorList>
            <person name="Felix C."/>
            <person name="Meneses R."/>
            <person name="Goncalves M.F.M."/>
            <person name="Tilleman L."/>
            <person name="Duarte A.S."/>
            <person name="Jorrin-Novo J.V."/>
            <person name="Van de Peer Y."/>
            <person name="Deforce D."/>
            <person name="Van Nieuwerburgh F."/>
            <person name="Esteves A.C."/>
            <person name="Alves A."/>
        </authorList>
    </citation>
    <scope>NUCLEOTIDE SEQUENCE [LARGE SCALE GENOMIC DNA]</scope>
    <source>
        <strain evidence="4 5">LA-SOL3</strain>
    </source>
</reference>
<dbReference type="Pfam" id="PF00561">
    <property type="entry name" value="Abhydrolase_1"/>
    <property type="match status" value="1"/>
</dbReference>
<evidence type="ECO:0000313" key="5">
    <source>
        <dbReference type="Proteomes" id="UP000325902"/>
    </source>
</evidence>
<name>A0A5N5D2G3_9PEZI</name>
<organism evidence="4 5">
    <name type="scientific">Lasiodiplodia theobromae</name>
    <dbReference type="NCBI Taxonomy" id="45133"/>
    <lineage>
        <taxon>Eukaryota</taxon>
        <taxon>Fungi</taxon>
        <taxon>Dikarya</taxon>
        <taxon>Ascomycota</taxon>
        <taxon>Pezizomycotina</taxon>
        <taxon>Dothideomycetes</taxon>
        <taxon>Dothideomycetes incertae sedis</taxon>
        <taxon>Botryosphaeriales</taxon>
        <taxon>Botryosphaeriaceae</taxon>
        <taxon>Lasiodiplodia</taxon>
    </lineage>
</organism>
<evidence type="ECO:0000313" key="4">
    <source>
        <dbReference type="EMBL" id="KAB2571741.1"/>
    </source>
</evidence>
<dbReference type="EMBL" id="VCHE01000093">
    <property type="protein sequence ID" value="KAB2571741.1"/>
    <property type="molecule type" value="Genomic_DNA"/>
</dbReference>
<gene>
    <name evidence="4" type="primary">ephA_0</name>
    <name evidence="4" type="ORF">DBV05_g9584</name>
</gene>
<dbReference type="PANTHER" id="PTHR43329">
    <property type="entry name" value="EPOXIDE HYDROLASE"/>
    <property type="match status" value="1"/>
</dbReference>
<accession>A0A5N5D2G3</accession>